<dbReference type="GO" id="GO:0003677">
    <property type="term" value="F:DNA binding"/>
    <property type="evidence" value="ECO:0007669"/>
    <property type="project" value="TreeGrafter"/>
</dbReference>
<comment type="caution">
    <text evidence="8">The sequence shown here is derived from an EMBL/GenBank/DDBJ whole genome shotgun (WGS) entry which is preliminary data.</text>
</comment>
<dbReference type="PROSITE" id="PS51679">
    <property type="entry name" value="SAM_MT_C5"/>
    <property type="match status" value="1"/>
</dbReference>
<evidence type="ECO:0000256" key="2">
    <source>
        <dbReference type="ARBA" id="ARBA00022603"/>
    </source>
</evidence>
<evidence type="ECO:0000256" key="6">
    <source>
        <dbReference type="ARBA" id="ARBA00047422"/>
    </source>
</evidence>
<protein>
    <recommendedName>
        <fullName evidence="1">DNA (cytosine-5-)-methyltransferase</fullName>
        <ecNumber evidence="1">2.1.1.37</ecNumber>
    </recommendedName>
</protein>
<dbReference type="SUPFAM" id="SSF53335">
    <property type="entry name" value="S-adenosyl-L-methionine-dependent methyltransferases"/>
    <property type="match status" value="1"/>
</dbReference>
<comment type="similarity">
    <text evidence="7">Belongs to the class I-like SAM-binding methyltransferase superfamily. C5-methyltransferase family.</text>
</comment>
<dbReference type="GO" id="GO:0009307">
    <property type="term" value="P:DNA restriction-modification system"/>
    <property type="evidence" value="ECO:0007669"/>
    <property type="project" value="UniProtKB-KW"/>
</dbReference>
<comment type="caution">
    <text evidence="7">Lacks conserved residue(s) required for the propagation of feature annotation.</text>
</comment>
<evidence type="ECO:0000256" key="3">
    <source>
        <dbReference type="ARBA" id="ARBA00022679"/>
    </source>
</evidence>
<dbReference type="GO" id="GO:0044027">
    <property type="term" value="P:negative regulation of gene expression via chromosomal CpG island methylation"/>
    <property type="evidence" value="ECO:0007669"/>
    <property type="project" value="TreeGrafter"/>
</dbReference>
<dbReference type="GO" id="GO:0003886">
    <property type="term" value="F:DNA (cytosine-5-)-methyltransferase activity"/>
    <property type="evidence" value="ECO:0007669"/>
    <property type="project" value="UniProtKB-EC"/>
</dbReference>
<reference evidence="8" key="2">
    <citation type="submission" date="2019-10" db="EMBL/GenBank/DDBJ databases">
        <authorList>
            <consortium name="NCBI Pathogen Detection Project"/>
        </authorList>
    </citation>
    <scope>NUCLEOTIDE SEQUENCE</scope>
    <source>
        <strain evidence="8">Salmonella enterica</strain>
    </source>
</reference>
<accession>A0A6Y2MAE5</accession>
<dbReference type="GO" id="GO:0032259">
    <property type="term" value="P:methylation"/>
    <property type="evidence" value="ECO:0007669"/>
    <property type="project" value="UniProtKB-KW"/>
</dbReference>
<organism evidence="8">
    <name type="scientific">Salmonella infantis</name>
    <dbReference type="NCBI Taxonomy" id="595"/>
    <lineage>
        <taxon>Bacteria</taxon>
        <taxon>Pseudomonadati</taxon>
        <taxon>Pseudomonadota</taxon>
        <taxon>Gammaproteobacteria</taxon>
        <taxon>Enterobacterales</taxon>
        <taxon>Enterobacteriaceae</taxon>
        <taxon>Salmonella</taxon>
    </lineage>
</organism>
<dbReference type="PROSITE" id="PS00095">
    <property type="entry name" value="C5_MTASE_2"/>
    <property type="match status" value="1"/>
</dbReference>
<dbReference type="InterPro" id="IPR001525">
    <property type="entry name" value="C5_MeTfrase"/>
</dbReference>
<dbReference type="AlphaFoldDB" id="A0A6Y2MAE5"/>
<evidence type="ECO:0000256" key="4">
    <source>
        <dbReference type="ARBA" id="ARBA00022691"/>
    </source>
</evidence>
<dbReference type="Gene3D" id="3.90.120.10">
    <property type="entry name" value="DNA Methylase, subunit A, domain 2"/>
    <property type="match status" value="1"/>
</dbReference>
<dbReference type="Pfam" id="PF00145">
    <property type="entry name" value="DNA_methylase"/>
    <property type="match status" value="1"/>
</dbReference>
<evidence type="ECO:0000256" key="5">
    <source>
        <dbReference type="ARBA" id="ARBA00022747"/>
    </source>
</evidence>
<feature type="non-terminal residue" evidence="8">
    <location>
        <position position="1"/>
    </location>
</feature>
<keyword evidence="3 7" id="KW-0808">Transferase</keyword>
<evidence type="ECO:0000313" key="8">
    <source>
        <dbReference type="EMBL" id="HAB4498627.1"/>
    </source>
</evidence>
<proteinExistence type="inferred from homology"/>
<dbReference type="PANTHER" id="PTHR10629:SF52">
    <property type="entry name" value="DNA (CYTOSINE-5)-METHYLTRANSFERASE 1"/>
    <property type="match status" value="1"/>
</dbReference>
<dbReference type="InterPro" id="IPR050390">
    <property type="entry name" value="C5-Methyltransferase"/>
</dbReference>
<dbReference type="InterPro" id="IPR029063">
    <property type="entry name" value="SAM-dependent_MTases_sf"/>
</dbReference>
<dbReference type="EMBL" id="DAAGTM010000283">
    <property type="protein sequence ID" value="HAB4498627.1"/>
    <property type="molecule type" value="Genomic_DNA"/>
</dbReference>
<name>A0A6Y2MAE5_SALIN</name>
<dbReference type="PANTHER" id="PTHR10629">
    <property type="entry name" value="CYTOSINE-SPECIFIC METHYLTRANSFERASE"/>
    <property type="match status" value="1"/>
</dbReference>
<gene>
    <name evidence="8" type="ORF">GB462_21895</name>
</gene>
<evidence type="ECO:0000256" key="7">
    <source>
        <dbReference type="PROSITE-ProRule" id="PRU01016"/>
    </source>
</evidence>
<dbReference type="EC" id="2.1.1.37" evidence="1"/>
<comment type="catalytic activity">
    <reaction evidence="6">
        <text>a 2'-deoxycytidine in DNA + S-adenosyl-L-methionine = a 5-methyl-2'-deoxycytidine in DNA + S-adenosyl-L-homocysteine + H(+)</text>
        <dbReference type="Rhea" id="RHEA:13681"/>
        <dbReference type="Rhea" id="RHEA-COMP:11369"/>
        <dbReference type="Rhea" id="RHEA-COMP:11370"/>
        <dbReference type="ChEBI" id="CHEBI:15378"/>
        <dbReference type="ChEBI" id="CHEBI:57856"/>
        <dbReference type="ChEBI" id="CHEBI:59789"/>
        <dbReference type="ChEBI" id="CHEBI:85452"/>
        <dbReference type="ChEBI" id="CHEBI:85454"/>
        <dbReference type="EC" id="2.1.1.37"/>
    </reaction>
</comment>
<keyword evidence="2 7" id="KW-0489">Methyltransferase</keyword>
<evidence type="ECO:0000256" key="1">
    <source>
        <dbReference type="ARBA" id="ARBA00011975"/>
    </source>
</evidence>
<keyword evidence="4 7" id="KW-0949">S-adenosyl-L-methionine</keyword>
<reference evidence="8" key="1">
    <citation type="journal article" date="2018" name="Genome Biol.">
        <title>SKESA: strategic k-mer extension for scrupulous assemblies.</title>
        <authorList>
            <person name="Souvorov A."/>
            <person name="Agarwala R."/>
            <person name="Lipman D.J."/>
        </authorList>
    </citation>
    <scope>NUCLEOTIDE SEQUENCE</scope>
    <source>
        <strain evidence="8">Salmonella enterica</strain>
    </source>
</reference>
<sequence>QIRERVIIICSRDGSRVPFLQPTHSEKGEYGLPKWITLRETITNLKNITHEHVLFPEKRLKYYRLLKEGQYWKHLPEDLQKEALGKSFFLGGGKTGFLRRVAWDRPSPTLVTHPAMPATDLAHPDELRPLSVQEYKVIQQFPEEWVIKGKLLDKYRQLGNAVPIGLGLAVGKNILDHMNGRKIESFPNFRYSRYKNTSDLDIFGELV</sequence>
<dbReference type="InterPro" id="IPR031303">
    <property type="entry name" value="C5_meth_CS"/>
</dbReference>
<keyword evidence="5" id="KW-0680">Restriction system</keyword>